<feature type="transmembrane region" description="Helical" evidence="6">
    <location>
        <begin position="242"/>
        <end position="262"/>
    </location>
</feature>
<reference evidence="7 8" key="1">
    <citation type="journal article" date="2021" name="MBio">
        <title>Poor Competitiveness of Bradyrhizobium in Pigeon Pea Root Colonization in Indian Soils.</title>
        <authorList>
            <person name="Chalasani D."/>
            <person name="Basu A."/>
            <person name="Pullabhotla S.V.S.R.N."/>
            <person name="Jorrin B."/>
            <person name="Neal A.L."/>
            <person name="Poole P.S."/>
            <person name="Podile A.R."/>
            <person name="Tkacz A."/>
        </authorList>
    </citation>
    <scope>NUCLEOTIDE SEQUENCE [LARGE SCALE GENOMIC DNA]</scope>
    <source>
        <strain evidence="7 8">HU12</strain>
    </source>
</reference>
<dbReference type="CDD" id="cd06579">
    <property type="entry name" value="TM_PBP1_transp_AraH_like"/>
    <property type="match status" value="1"/>
</dbReference>
<feature type="transmembrane region" description="Helical" evidence="6">
    <location>
        <begin position="187"/>
        <end position="208"/>
    </location>
</feature>
<comment type="subcellular location">
    <subcellularLocation>
        <location evidence="1">Cell membrane</location>
        <topology evidence="1">Multi-pass membrane protein</topology>
    </subcellularLocation>
</comment>
<evidence type="ECO:0000313" key="7">
    <source>
        <dbReference type="EMBL" id="MBW9111977.1"/>
    </source>
</evidence>
<feature type="transmembrane region" description="Helical" evidence="6">
    <location>
        <begin position="268"/>
        <end position="286"/>
    </location>
</feature>
<keyword evidence="5 6" id="KW-0472">Membrane</keyword>
<protein>
    <submittedName>
        <fullName evidence="7">ABC transporter permease</fullName>
    </submittedName>
</protein>
<organism evidence="7 8">
    <name type="scientific">Microbacterium ureisolvens</name>
    <dbReference type="NCBI Taxonomy" id="2781186"/>
    <lineage>
        <taxon>Bacteria</taxon>
        <taxon>Bacillati</taxon>
        <taxon>Actinomycetota</taxon>
        <taxon>Actinomycetes</taxon>
        <taxon>Micrococcales</taxon>
        <taxon>Microbacteriaceae</taxon>
        <taxon>Microbacterium</taxon>
    </lineage>
</organism>
<name>A0ABS7I5V7_9MICO</name>
<gene>
    <name evidence="7" type="ORF">JNB61_19615</name>
</gene>
<keyword evidence="3 6" id="KW-0812">Transmembrane</keyword>
<accession>A0ABS7I5V7</accession>
<keyword evidence="8" id="KW-1185">Reference proteome</keyword>
<dbReference type="Pfam" id="PF02653">
    <property type="entry name" value="BPD_transp_2"/>
    <property type="match status" value="1"/>
</dbReference>
<keyword evidence="4 6" id="KW-1133">Transmembrane helix</keyword>
<dbReference type="PANTHER" id="PTHR32196">
    <property type="entry name" value="ABC TRANSPORTER PERMEASE PROTEIN YPHD-RELATED-RELATED"/>
    <property type="match status" value="1"/>
</dbReference>
<evidence type="ECO:0000256" key="4">
    <source>
        <dbReference type="ARBA" id="ARBA00022989"/>
    </source>
</evidence>
<feature type="transmembrane region" description="Helical" evidence="6">
    <location>
        <begin position="72"/>
        <end position="90"/>
    </location>
</feature>
<comment type="caution">
    <text evidence="7">The sequence shown here is derived from an EMBL/GenBank/DDBJ whole genome shotgun (WGS) entry which is preliminary data.</text>
</comment>
<evidence type="ECO:0000256" key="6">
    <source>
        <dbReference type="SAM" id="Phobius"/>
    </source>
</evidence>
<feature type="transmembrane region" description="Helical" evidence="6">
    <location>
        <begin position="18"/>
        <end position="39"/>
    </location>
</feature>
<evidence type="ECO:0000256" key="2">
    <source>
        <dbReference type="ARBA" id="ARBA00022475"/>
    </source>
</evidence>
<dbReference type="InterPro" id="IPR001851">
    <property type="entry name" value="ABC_transp_permease"/>
</dbReference>
<feature type="transmembrane region" description="Helical" evidence="6">
    <location>
        <begin position="140"/>
        <end position="166"/>
    </location>
</feature>
<evidence type="ECO:0000313" key="8">
    <source>
        <dbReference type="Proteomes" id="UP000777440"/>
    </source>
</evidence>
<evidence type="ECO:0000256" key="5">
    <source>
        <dbReference type="ARBA" id="ARBA00023136"/>
    </source>
</evidence>
<sequence>MMIVFAVNTRSFLTVDNLVAVIAQNAALFIVAIAFAILLMAGYVDLSVGSTMALAGVAAGLAFNSVGVVPGIMAALIVGLAVGVFNGLLIGRFGMSALIVTLGVLAAARGIAMTLAPDSIYGFPDAVRVLGAGSFLGVPYIVWIAVAVAAAGLFVMGITPIGRHVLAIGVNPRAAFLVGIPVKRVVFALYAVVGLAAGLSGLVMVARLDSAPSGTLGLGFEVTVLTAVLLGGVPFTGGRGSLWKVLLGVWFIAIIKNGLTLMNVGPEVANVVSGCVLILAAGLETLQHVLRRRL</sequence>
<proteinExistence type="predicted"/>
<evidence type="ECO:0000256" key="1">
    <source>
        <dbReference type="ARBA" id="ARBA00004651"/>
    </source>
</evidence>
<feature type="transmembrane region" description="Helical" evidence="6">
    <location>
        <begin position="214"/>
        <end position="235"/>
    </location>
</feature>
<keyword evidence="2" id="KW-1003">Cell membrane</keyword>
<evidence type="ECO:0000256" key="3">
    <source>
        <dbReference type="ARBA" id="ARBA00022692"/>
    </source>
</evidence>
<feature type="transmembrane region" description="Helical" evidence="6">
    <location>
        <begin position="97"/>
        <end position="120"/>
    </location>
</feature>
<dbReference type="EMBL" id="JAEUAX010000022">
    <property type="protein sequence ID" value="MBW9111977.1"/>
    <property type="molecule type" value="Genomic_DNA"/>
</dbReference>
<dbReference type="Proteomes" id="UP000777440">
    <property type="component" value="Unassembled WGS sequence"/>
</dbReference>